<comment type="caution">
    <text evidence="2">The sequence shown here is derived from an EMBL/GenBank/DDBJ whole genome shotgun (WGS) entry which is preliminary data.</text>
</comment>
<organism evidence="2 3">
    <name type="scientific">Clostridium botulinum</name>
    <dbReference type="NCBI Taxonomy" id="1491"/>
    <lineage>
        <taxon>Bacteria</taxon>
        <taxon>Bacillati</taxon>
        <taxon>Bacillota</taxon>
        <taxon>Clostridia</taxon>
        <taxon>Eubacteriales</taxon>
        <taxon>Clostridiaceae</taxon>
        <taxon>Clostridium</taxon>
    </lineage>
</organism>
<dbReference type="InterPro" id="IPR016181">
    <property type="entry name" value="Acyl_CoA_acyltransferase"/>
</dbReference>
<dbReference type="PANTHER" id="PTHR39173">
    <property type="entry name" value="ACETYLTRANSFERASE"/>
    <property type="match status" value="1"/>
</dbReference>
<dbReference type="Proteomes" id="UP000478995">
    <property type="component" value="Unassembled WGS sequence"/>
</dbReference>
<dbReference type="RefSeq" id="WP_003356038.1">
    <property type="nucleotide sequence ID" value="NZ_CP013246.1"/>
</dbReference>
<dbReference type="GO" id="GO:0016747">
    <property type="term" value="F:acyltransferase activity, transferring groups other than amino-acyl groups"/>
    <property type="evidence" value="ECO:0007669"/>
    <property type="project" value="InterPro"/>
</dbReference>
<proteinExistence type="predicted"/>
<name>A0A6B3ZFL8_CLOBO</name>
<gene>
    <name evidence="2" type="ORF">FC794_00615</name>
</gene>
<sequence>MDNSREEIVMDGLVPSSIYLTIRLVYNKLIDMIDIRHKLNKYLFEFGGHIGYSVRKSERRKGSAKEMLNLALEKCKDMNMEKALITCSKENIASAKAIIYNGGVLENVARISLIDFNASSEPIII</sequence>
<feature type="domain" description="N-acetyltransferase" evidence="1">
    <location>
        <begin position="47"/>
        <end position="99"/>
    </location>
</feature>
<dbReference type="PANTHER" id="PTHR39173:SF1">
    <property type="entry name" value="ACETYLTRANSFERASE"/>
    <property type="match status" value="1"/>
</dbReference>
<dbReference type="Gene3D" id="3.40.630.30">
    <property type="match status" value="1"/>
</dbReference>
<keyword evidence="2" id="KW-0808">Transferase</keyword>
<evidence type="ECO:0000313" key="2">
    <source>
        <dbReference type="EMBL" id="NFG15322.1"/>
    </source>
</evidence>
<dbReference type="AlphaFoldDB" id="A0A6B3ZFL8"/>
<accession>A0A6B3ZFL8</accession>
<dbReference type="EMBL" id="SWOY01000001">
    <property type="protein sequence ID" value="NFG15322.1"/>
    <property type="molecule type" value="Genomic_DNA"/>
</dbReference>
<reference evidence="2 3" key="1">
    <citation type="submission" date="2019-04" db="EMBL/GenBank/DDBJ databases">
        <title>Genome sequencing of Clostridium botulinum Groups I-IV and Clostridium butyricum.</title>
        <authorList>
            <person name="Brunt J."/>
            <person name="Van Vliet A.H.M."/>
            <person name="Stringer S.C."/>
            <person name="Carter A.T."/>
            <person name="Peck M.W."/>
        </authorList>
    </citation>
    <scope>NUCLEOTIDE SEQUENCE [LARGE SCALE GENOMIC DNA]</scope>
    <source>
        <strain evidence="2 3">IFR 18/037</strain>
    </source>
</reference>
<evidence type="ECO:0000259" key="1">
    <source>
        <dbReference type="Pfam" id="PF13302"/>
    </source>
</evidence>
<dbReference type="InterPro" id="IPR000182">
    <property type="entry name" value="GNAT_dom"/>
</dbReference>
<protein>
    <submittedName>
        <fullName evidence="2">GNAT family N-acetyltransferase</fullName>
    </submittedName>
</protein>
<evidence type="ECO:0000313" key="3">
    <source>
        <dbReference type="Proteomes" id="UP000478995"/>
    </source>
</evidence>
<dbReference type="SUPFAM" id="SSF55729">
    <property type="entry name" value="Acyl-CoA N-acyltransferases (Nat)"/>
    <property type="match status" value="1"/>
</dbReference>
<dbReference type="Pfam" id="PF13302">
    <property type="entry name" value="Acetyltransf_3"/>
    <property type="match status" value="1"/>
</dbReference>